<comment type="catalytic activity">
    <reaction evidence="9">
        <text>L-seryl-[protein] + ATP = O-phospho-L-seryl-[protein] + ADP + H(+)</text>
        <dbReference type="Rhea" id="RHEA:17989"/>
        <dbReference type="Rhea" id="RHEA-COMP:9863"/>
        <dbReference type="Rhea" id="RHEA-COMP:11604"/>
        <dbReference type="ChEBI" id="CHEBI:15378"/>
        <dbReference type="ChEBI" id="CHEBI:29999"/>
        <dbReference type="ChEBI" id="CHEBI:30616"/>
        <dbReference type="ChEBI" id="CHEBI:83421"/>
        <dbReference type="ChEBI" id="CHEBI:456216"/>
        <dbReference type="EC" id="2.7.11.1"/>
    </reaction>
</comment>
<feature type="domain" description="ACT" evidence="12">
    <location>
        <begin position="211"/>
        <end position="291"/>
    </location>
</feature>
<dbReference type="EMBL" id="GDKF01009955">
    <property type="protein sequence ID" value="JAT68667.1"/>
    <property type="molecule type" value="Transcribed_RNA"/>
</dbReference>
<evidence type="ECO:0000256" key="1">
    <source>
        <dbReference type="ARBA" id="ARBA00010507"/>
    </source>
</evidence>
<dbReference type="SUPFAM" id="SSF56112">
    <property type="entry name" value="Protein kinase-like (PK-like)"/>
    <property type="match status" value="1"/>
</dbReference>
<feature type="compositionally biased region" description="Low complexity" evidence="10">
    <location>
        <begin position="292"/>
        <end position="301"/>
    </location>
</feature>
<dbReference type="AlphaFoldDB" id="A0A1D1ZPD5"/>
<evidence type="ECO:0000256" key="7">
    <source>
        <dbReference type="ARBA" id="ARBA00022840"/>
    </source>
</evidence>
<dbReference type="PANTHER" id="PTHR44329">
    <property type="entry name" value="SERINE/THREONINE-PROTEIN KINASE TNNI3K-RELATED"/>
    <property type="match status" value="1"/>
</dbReference>
<feature type="region of interest" description="Disordered" evidence="10">
    <location>
        <begin position="616"/>
        <end position="685"/>
    </location>
</feature>
<gene>
    <name evidence="13" type="ORF">g.100421</name>
</gene>
<feature type="compositionally biased region" description="Low complexity" evidence="10">
    <location>
        <begin position="626"/>
        <end position="650"/>
    </location>
</feature>
<evidence type="ECO:0000256" key="8">
    <source>
        <dbReference type="ARBA" id="ARBA00047899"/>
    </source>
</evidence>
<dbReference type="Gene3D" id="1.10.510.10">
    <property type="entry name" value="Transferase(Phosphotransferase) domain 1"/>
    <property type="match status" value="1"/>
</dbReference>
<dbReference type="FunFam" id="3.30.200.20:FF:000060">
    <property type="entry name" value="Serine/threonine-protein kinase isoform 1"/>
    <property type="match status" value="1"/>
</dbReference>
<evidence type="ECO:0000256" key="2">
    <source>
        <dbReference type="ARBA" id="ARBA00012513"/>
    </source>
</evidence>
<comment type="catalytic activity">
    <reaction evidence="8">
        <text>L-threonyl-[protein] + ATP = O-phospho-L-threonyl-[protein] + ADP + H(+)</text>
        <dbReference type="Rhea" id="RHEA:46608"/>
        <dbReference type="Rhea" id="RHEA-COMP:11060"/>
        <dbReference type="Rhea" id="RHEA-COMP:11605"/>
        <dbReference type="ChEBI" id="CHEBI:15378"/>
        <dbReference type="ChEBI" id="CHEBI:30013"/>
        <dbReference type="ChEBI" id="CHEBI:30616"/>
        <dbReference type="ChEBI" id="CHEBI:61977"/>
        <dbReference type="ChEBI" id="CHEBI:456216"/>
        <dbReference type="EC" id="2.7.11.1"/>
    </reaction>
</comment>
<dbReference type="SUPFAM" id="SSF55021">
    <property type="entry name" value="ACT-like"/>
    <property type="match status" value="1"/>
</dbReference>
<evidence type="ECO:0000256" key="5">
    <source>
        <dbReference type="ARBA" id="ARBA00022741"/>
    </source>
</evidence>
<dbReference type="Pfam" id="PF07714">
    <property type="entry name" value="PK_Tyr_Ser-Thr"/>
    <property type="match status" value="1"/>
</dbReference>
<keyword evidence="7" id="KW-0067">ATP-binding</keyword>
<dbReference type="InterPro" id="IPR011009">
    <property type="entry name" value="Kinase-like_dom_sf"/>
</dbReference>
<organism evidence="13">
    <name type="scientific">Auxenochlorella protothecoides</name>
    <name type="common">Green microalga</name>
    <name type="synonym">Chlorella protothecoides</name>
    <dbReference type="NCBI Taxonomy" id="3075"/>
    <lineage>
        <taxon>Eukaryota</taxon>
        <taxon>Viridiplantae</taxon>
        <taxon>Chlorophyta</taxon>
        <taxon>core chlorophytes</taxon>
        <taxon>Trebouxiophyceae</taxon>
        <taxon>Chlorellales</taxon>
        <taxon>Chlorellaceae</taxon>
        <taxon>Auxenochlorella</taxon>
    </lineage>
</organism>
<evidence type="ECO:0000256" key="10">
    <source>
        <dbReference type="SAM" id="MobiDB-lite"/>
    </source>
</evidence>
<reference evidence="13" key="1">
    <citation type="submission" date="2015-08" db="EMBL/GenBank/DDBJ databases">
        <authorList>
            <person name="Babu N.S."/>
            <person name="Beckwith C.J."/>
            <person name="Beseler K.G."/>
            <person name="Brison A."/>
            <person name="Carone J.V."/>
            <person name="Caskin T.P."/>
            <person name="Diamond M."/>
            <person name="Durham M.E."/>
            <person name="Foxe J.M."/>
            <person name="Go M."/>
            <person name="Henderson B.A."/>
            <person name="Jones I.B."/>
            <person name="McGettigan J.A."/>
            <person name="Micheletti S.J."/>
            <person name="Nasrallah M.E."/>
            <person name="Ortiz D."/>
            <person name="Piller C.R."/>
            <person name="Privatt S.R."/>
            <person name="Schneider S.L."/>
            <person name="Sharp S."/>
            <person name="Smith T.C."/>
            <person name="Stanton J.D."/>
            <person name="Ullery H.E."/>
            <person name="Wilson R.J."/>
            <person name="Serrano M.G."/>
            <person name="Buck G."/>
            <person name="Lee V."/>
            <person name="Wang Y."/>
            <person name="Carvalho R."/>
            <person name="Voegtly L."/>
            <person name="Shi R."/>
            <person name="Duckworth R."/>
            <person name="Johnson A."/>
            <person name="Loviza R."/>
            <person name="Walstead R."/>
            <person name="Shah Z."/>
            <person name="Kiflezghi M."/>
            <person name="Wade K."/>
            <person name="Ball S.L."/>
            <person name="Bradley K.W."/>
            <person name="Asai D.J."/>
            <person name="Bowman C.A."/>
            <person name="Russell D.A."/>
            <person name="Pope W.H."/>
            <person name="Jacobs-Sera D."/>
            <person name="Hendrix R.W."/>
            <person name="Hatfull G.F."/>
        </authorList>
    </citation>
    <scope>NUCLEOTIDE SEQUENCE</scope>
</reference>
<comment type="similarity">
    <text evidence="1">Belongs to the protein kinase superfamily. TKL Ser/Thr protein kinase family. RAF subfamily.</text>
</comment>
<evidence type="ECO:0000259" key="11">
    <source>
        <dbReference type="PROSITE" id="PS50011"/>
    </source>
</evidence>
<feature type="region of interest" description="Disordered" evidence="10">
    <location>
        <begin position="282"/>
        <end position="317"/>
    </location>
</feature>
<dbReference type="PROSITE" id="PS51671">
    <property type="entry name" value="ACT"/>
    <property type="match status" value="1"/>
</dbReference>
<dbReference type="PRINTS" id="PR00109">
    <property type="entry name" value="TYRKINASE"/>
</dbReference>
<dbReference type="InterPro" id="IPR002912">
    <property type="entry name" value="ACT_dom"/>
</dbReference>
<dbReference type="InterPro" id="IPR000719">
    <property type="entry name" value="Prot_kinase_dom"/>
</dbReference>
<dbReference type="InterPro" id="IPR045865">
    <property type="entry name" value="ACT-like_dom_sf"/>
</dbReference>
<accession>A0A1D1ZPD5</accession>
<proteinExistence type="inferred from homology"/>
<evidence type="ECO:0000256" key="9">
    <source>
        <dbReference type="ARBA" id="ARBA00048679"/>
    </source>
</evidence>
<dbReference type="SMART" id="SM00220">
    <property type="entry name" value="S_TKc"/>
    <property type="match status" value="1"/>
</dbReference>
<keyword evidence="4" id="KW-0808">Transferase</keyword>
<dbReference type="CDD" id="cd13999">
    <property type="entry name" value="STKc_MAP3K-like"/>
    <property type="match status" value="1"/>
</dbReference>
<dbReference type="GO" id="GO:0004674">
    <property type="term" value="F:protein serine/threonine kinase activity"/>
    <property type="evidence" value="ECO:0007669"/>
    <property type="project" value="UniProtKB-KW"/>
</dbReference>
<protein>
    <recommendedName>
        <fullName evidence="2">non-specific serine/threonine protein kinase</fullName>
        <ecNumber evidence="2">2.7.11.1</ecNumber>
    </recommendedName>
</protein>
<evidence type="ECO:0000256" key="4">
    <source>
        <dbReference type="ARBA" id="ARBA00022679"/>
    </source>
</evidence>
<dbReference type="EC" id="2.7.11.1" evidence="2"/>
<dbReference type="PROSITE" id="PS50011">
    <property type="entry name" value="PROTEIN_KINASE_DOM"/>
    <property type="match status" value="1"/>
</dbReference>
<dbReference type="InterPro" id="IPR001245">
    <property type="entry name" value="Ser-Thr/Tyr_kinase_cat_dom"/>
</dbReference>
<dbReference type="InterPro" id="IPR051681">
    <property type="entry name" value="Ser/Thr_Kinases-Pseudokinases"/>
</dbReference>
<evidence type="ECO:0000259" key="12">
    <source>
        <dbReference type="PROSITE" id="PS51671"/>
    </source>
</evidence>
<evidence type="ECO:0000256" key="6">
    <source>
        <dbReference type="ARBA" id="ARBA00022777"/>
    </source>
</evidence>
<feature type="domain" description="Protein kinase" evidence="11">
    <location>
        <begin position="349"/>
        <end position="601"/>
    </location>
</feature>
<dbReference type="PANTHER" id="PTHR44329:SF261">
    <property type="entry name" value="ZINC FINGER CONTAINING PROTEIN KINASE-RELATED"/>
    <property type="match status" value="1"/>
</dbReference>
<dbReference type="GO" id="GO:0005524">
    <property type="term" value="F:ATP binding"/>
    <property type="evidence" value="ECO:0007669"/>
    <property type="project" value="UniProtKB-KW"/>
</dbReference>
<evidence type="ECO:0000256" key="3">
    <source>
        <dbReference type="ARBA" id="ARBA00022527"/>
    </source>
</evidence>
<dbReference type="Gene3D" id="3.30.200.20">
    <property type="entry name" value="Phosphorylase Kinase, domain 1"/>
    <property type="match status" value="1"/>
</dbReference>
<keyword evidence="5" id="KW-0547">Nucleotide-binding</keyword>
<keyword evidence="3" id="KW-0723">Serine/threonine-protein kinase</keyword>
<keyword evidence="6" id="KW-0418">Kinase</keyword>
<sequence>MATLVTIGHSSSPSSFGSLVHPAACRGMSPDTNDTPKWAQGESFRRRGKREVAESFIEQLRKREGFDVDAPGFIQGVLEHFDSLPSRYAFDVNIESLDVLNHKRLLDSARAEPSAVSFQVRPVDVITGTGIAGRVPSNSFLTEGSLETHQSASLTPPPLSPLRHLPRPLPRPAFGSSPNLQALVLEAEERMEAQASSNVHASLSAAAVFYEVTIASIDQPKLLSRLSECLGDIGLNICEAHAFNTRDHYSLDVFVVNGWFGGGSEEFEETLSQRLQELPPPLVAGARGGAAGARDAPAPRGAQEHSKPLSPLSEQRVNPEDLLGLQREASGAAAGSSLDSDWELEPSDVMFHEKIASGAFGDLYRGSYCGQDVAIKILRAVQGTAAQFSEFLQEIAIMRKVRHKNVVQFIGACTKKPNLCIVFEYMQRGSVYEYIRKTGPLRVSQVLKFALEVCRGMDYLHKRRIVHRDLKAANLLLDETGVVKIADFGVARVLDHTGVMTAETGTYRWMAPEVIEHQPYGVEADVFSFGIVLWELLTGRVPYADMTPLQAAVGVVQKGLRPPLPLNCPPALAETMRACWVRDPAARPTFEQLKARMEELYNTYRNQDRPEALVGVAAPAPPSAGPSPAATPRAGSSAASNASTGAGAVAPSQRPGAGQPAVPRQKSQLTGGLLARLRSNSNSSK</sequence>
<dbReference type="PROSITE" id="PS00108">
    <property type="entry name" value="PROTEIN_KINASE_ST"/>
    <property type="match status" value="1"/>
</dbReference>
<evidence type="ECO:0000313" key="13">
    <source>
        <dbReference type="EMBL" id="JAT68667.1"/>
    </source>
</evidence>
<dbReference type="InterPro" id="IPR008271">
    <property type="entry name" value="Ser/Thr_kinase_AS"/>
</dbReference>
<name>A0A1D1ZPD5_AUXPR</name>